<dbReference type="AlphaFoldDB" id="A0A1Q9F6J7"/>
<keyword evidence="3 7" id="KW-0812">Transmembrane</keyword>
<evidence type="ECO:0000256" key="3">
    <source>
        <dbReference type="ARBA" id="ARBA00022692"/>
    </source>
</evidence>
<sequence length="373" mass="40856">MPPTEGTSASEESAGDKGCKASCGRCIWRMAQQPDTRYTYQWRIFTRWAQMCCSLVCGILFLILGGALWSVSASSEVVVAYQTGDTTKSLTLSEDLEGPVYIHYEIPSVLLNNKDYVISKDKDSVYTFFSAVNCDSADSREQVVRRRGLDTAFLSRVDAVNSTDLAPCGLVNIAMFTDSYALDRMDGPGNLQGIAIDESGVAWSTDDEAFDKVVEQASGSVYLKGDRLSWLSPGDFLEHWKVWQRTPPGQRVRNLWGVIEGGLTQGSYRIRFLENSPIWESWGVPERRVIISGKWSALGNQGAIQSVAGFMFAVAVAEIITFLVLLVGGFLAPSAPSRIVEVQLSPLNEADPEAPEPVVLGAPKKEPVHTARV</sequence>
<comment type="caution">
    <text evidence="8">The sequence shown here is derived from an EMBL/GenBank/DDBJ whole genome shotgun (WGS) entry which is preliminary data.</text>
</comment>
<evidence type="ECO:0000313" key="9">
    <source>
        <dbReference type="Proteomes" id="UP000186817"/>
    </source>
</evidence>
<comment type="subcellular location">
    <subcellularLocation>
        <location evidence="1">Membrane</location>
        <topology evidence="1">Multi-pass membrane protein</topology>
    </subcellularLocation>
</comment>
<dbReference type="OrthoDB" id="408608at2759"/>
<dbReference type="Proteomes" id="UP000186817">
    <property type="component" value="Unassembled WGS sequence"/>
</dbReference>
<proteinExistence type="inferred from homology"/>
<dbReference type="PANTHER" id="PTHR10926:SF0">
    <property type="entry name" value="CDC50, ISOFORM A"/>
    <property type="match status" value="1"/>
</dbReference>
<protein>
    <submittedName>
        <fullName evidence="8">ALA-interacting subunit 1</fullName>
    </submittedName>
</protein>
<evidence type="ECO:0000256" key="2">
    <source>
        <dbReference type="ARBA" id="ARBA00009457"/>
    </source>
</evidence>
<accession>A0A1Q9F6J7</accession>
<dbReference type="EMBL" id="LSRX01000004">
    <property type="protein sequence ID" value="OLQ15318.1"/>
    <property type="molecule type" value="Genomic_DNA"/>
</dbReference>
<evidence type="ECO:0000256" key="5">
    <source>
        <dbReference type="ARBA" id="ARBA00023136"/>
    </source>
</evidence>
<evidence type="ECO:0000256" key="6">
    <source>
        <dbReference type="SAM" id="MobiDB-lite"/>
    </source>
</evidence>
<dbReference type="GO" id="GO:0005886">
    <property type="term" value="C:plasma membrane"/>
    <property type="evidence" value="ECO:0007669"/>
    <property type="project" value="TreeGrafter"/>
</dbReference>
<feature type="transmembrane region" description="Helical" evidence="7">
    <location>
        <begin position="48"/>
        <end position="69"/>
    </location>
</feature>
<dbReference type="OMA" id="VNCDSAD"/>
<gene>
    <name evidence="8" type="primary">ALIS1</name>
    <name evidence="8" type="ORF">AK812_SmicGene372</name>
</gene>
<evidence type="ECO:0000256" key="1">
    <source>
        <dbReference type="ARBA" id="ARBA00004141"/>
    </source>
</evidence>
<dbReference type="GO" id="GO:0005783">
    <property type="term" value="C:endoplasmic reticulum"/>
    <property type="evidence" value="ECO:0007669"/>
    <property type="project" value="TreeGrafter"/>
</dbReference>
<keyword evidence="4 7" id="KW-1133">Transmembrane helix</keyword>
<keyword evidence="5 7" id="KW-0472">Membrane</keyword>
<organism evidence="8 9">
    <name type="scientific">Symbiodinium microadriaticum</name>
    <name type="common">Dinoflagellate</name>
    <name type="synonym">Zooxanthella microadriatica</name>
    <dbReference type="NCBI Taxonomy" id="2951"/>
    <lineage>
        <taxon>Eukaryota</taxon>
        <taxon>Sar</taxon>
        <taxon>Alveolata</taxon>
        <taxon>Dinophyceae</taxon>
        <taxon>Suessiales</taxon>
        <taxon>Symbiodiniaceae</taxon>
        <taxon>Symbiodinium</taxon>
    </lineage>
</organism>
<evidence type="ECO:0000256" key="4">
    <source>
        <dbReference type="ARBA" id="ARBA00022989"/>
    </source>
</evidence>
<feature type="region of interest" description="Disordered" evidence="6">
    <location>
        <begin position="353"/>
        <end position="373"/>
    </location>
</feature>
<dbReference type="GO" id="GO:0005794">
    <property type="term" value="C:Golgi apparatus"/>
    <property type="evidence" value="ECO:0007669"/>
    <property type="project" value="TreeGrafter"/>
</dbReference>
<feature type="compositionally biased region" description="Basic and acidic residues" evidence="6">
    <location>
        <begin position="363"/>
        <end position="373"/>
    </location>
</feature>
<comment type="similarity">
    <text evidence="2">Belongs to the CDC50/LEM3 family.</text>
</comment>
<reference evidence="8 9" key="1">
    <citation type="submission" date="2016-02" db="EMBL/GenBank/DDBJ databases">
        <title>Genome analysis of coral dinoflagellate symbionts highlights evolutionary adaptations to a symbiotic lifestyle.</title>
        <authorList>
            <person name="Aranda M."/>
            <person name="Li Y."/>
            <person name="Liew Y.J."/>
            <person name="Baumgarten S."/>
            <person name="Simakov O."/>
            <person name="Wilson M."/>
            <person name="Piel J."/>
            <person name="Ashoor H."/>
            <person name="Bougouffa S."/>
            <person name="Bajic V.B."/>
            <person name="Ryu T."/>
            <person name="Ravasi T."/>
            <person name="Bayer T."/>
            <person name="Micklem G."/>
            <person name="Kim H."/>
            <person name="Bhak J."/>
            <person name="Lajeunesse T.C."/>
            <person name="Voolstra C.R."/>
        </authorList>
    </citation>
    <scope>NUCLEOTIDE SEQUENCE [LARGE SCALE GENOMIC DNA]</scope>
    <source>
        <strain evidence="8 9">CCMP2467</strain>
    </source>
</reference>
<evidence type="ECO:0000256" key="7">
    <source>
        <dbReference type="SAM" id="Phobius"/>
    </source>
</evidence>
<name>A0A1Q9F6J7_SYMMI</name>
<keyword evidence="9" id="KW-1185">Reference proteome</keyword>
<evidence type="ECO:0000313" key="8">
    <source>
        <dbReference type="EMBL" id="OLQ15318.1"/>
    </source>
</evidence>
<dbReference type="InterPro" id="IPR005045">
    <property type="entry name" value="CDC50/LEM3_fam"/>
</dbReference>
<dbReference type="PANTHER" id="PTHR10926">
    <property type="entry name" value="CELL CYCLE CONTROL PROTEIN 50"/>
    <property type="match status" value="1"/>
</dbReference>
<feature type="transmembrane region" description="Helical" evidence="7">
    <location>
        <begin position="310"/>
        <end position="332"/>
    </location>
</feature>
<dbReference type="Pfam" id="PF03381">
    <property type="entry name" value="CDC50"/>
    <property type="match status" value="1"/>
</dbReference>